<name>A0ABT5V5X3_9ACTO</name>
<evidence type="ECO:0000313" key="2">
    <source>
        <dbReference type="Proteomes" id="UP001219297"/>
    </source>
</evidence>
<dbReference type="EMBL" id="JARBHI010000001">
    <property type="protein sequence ID" value="MDE1655576.1"/>
    <property type="molecule type" value="Genomic_DNA"/>
</dbReference>
<gene>
    <name evidence="1" type="ORF">PWJ81_00625</name>
</gene>
<proteinExistence type="predicted"/>
<dbReference type="Proteomes" id="UP001219297">
    <property type="component" value="Unassembled WGS sequence"/>
</dbReference>
<organism evidence="1 2">
    <name type="scientific">Actinotignum sanguinis</name>
    <dbReference type="NCBI Taxonomy" id="1445614"/>
    <lineage>
        <taxon>Bacteria</taxon>
        <taxon>Bacillati</taxon>
        <taxon>Actinomycetota</taxon>
        <taxon>Actinomycetes</taxon>
        <taxon>Actinomycetales</taxon>
        <taxon>Actinomycetaceae</taxon>
        <taxon>Actinotignum</taxon>
    </lineage>
</organism>
<evidence type="ECO:0000313" key="1">
    <source>
        <dbReference type="EMBL" id="MDE1655576.1"/>
    </source>
</evidence>
<sequence length="77" mass="8602">MGTYLIATNGNVDDAFGLYERNIRIASALQRVTAMVEVVVRNAMDALIAIRFPERTQRYLDTTETGLSNAGQYDVYP</sequence>
<dbReference type="RefSeq" id="WP_274736599.1">
    <property type="nucleotide sequence ID" value="NZ_CAMXYX010000027.1"/>
</dbReference>
<protein>
    <submittedName>
        <fullName evidence="1">Uncharacterized protein</fullName>
    </submittedName>
</protein>
<reference evidence="1 2" key="1">
    <citation type="submission" date="2023-02" db="EMBL/GenBank/DDBJ databases">
        <title>Defining the Infant Male Urobiome and Moving Towards Mechanisms in Urobiome Research.</title>
        <authorList>
            <person name="Reasoner S."/>
            <person name="Flores V."/>
            <person name="Van Horn G."/>
            <person name="Morales G."/>
            <person name="Peard L."/>
            <person name="Abelson B."/>
            <person name="Manuel C."/>
            <person name="Lee J."/>
            <person name="Baker B."/>
            <person name="Williams T."/>
            <person name="Schmitz J."/>
            <person name="Clayton D."/>
            <person name="Hadjifrangiskou M."/>
        </authorList>
    </citation>
    <scope>NUCLEOTIDE SEQUENCE [LARGE SCALE GENOMIC DNA]</scope>
    <source>
        <strain evidence="1 2">AS1053</strain>
    </source>
</reference>
<keyword evidence="2" id="KW-1185">Reference proteome</keyword>
<accession>A0ABT5V5X3</accession>
<comment type="caution">
    <text evidence="1">The sequence shown here is derived from an EMBL/GenBank/DDBJ whole genome shotgun (WGS) entry which is preliminary data.</text>
</comment>